<dbReference type="AlphaFoldDB" id="A0A963YWK3"/>
<evidence type="ECO:0000313" key="3">
    <source>
        <dbReference type="Proteomes" id="UP000708298"/>
    </source>
</evidence>
<evidence type="ECO:0000313" key="2">
    <source>
        <dbReference type="EMBL" id="MCB8877677.1"/>
    </source>
</evidence>
<dbReference type="Proteomes" id="UP000708298">
    <property type="component" value="Unassembled WGS sequence"/>
</dbReference>
<keyword evidence="1" id="KW-1133">Transmembrane helix</keyword>
<name>A0A963YWK3_9PROT</name>
<accession>A0A963YWK3</accession>
<feature type="transmembrane region" description="Helical" evidence="1">
    <location>
        <begin position="57"/>
        <end position="77"/>
    </location>
</feature>
<protein>
    <submittedName>
        <fullName evidence="2">Uncharacterized protein</fullName>
    </submittedName>
</protein>
<sequence length="87" mass="9511">MNRPDLTNPTTATEEGASGKLFDLRVLIGIVLGIYGLMLFVTGLTDTKASLAKADGIPINLWFGVFLVVIAGLFFVWRRLAPIHHKT</sequence>
<reference evidence="2" key="1">
    <citation type="journal article" date="2021" name="Microorganisms">
        <title>Acidisoma silvae sp. nov. and Acidisomacellulosilytica sp. nov., Two Acidophilic Bacteria Isolated from Decaying Wood, Hydrolyzing Cellulose and Producing Poly-3-hydroxybutyrate.</title>
        <authorList>
            <person name="Mieszkin S."/>
            <person name="Pouder E."/>
            <person name="Uroz S."/>
            <person name="Simon-Colin C."/>
            <person name="Alain K."/>
        </authorList>
    </citation>
    <scope>NUCLEOTIDE SEQUENCE</scope>
    <source>
        <strain evidence="2">HW T2.11</strain>
    </source>
</reference>
<organism evidence="2 3">
    <name type="scientific">Acidisoma silvae</name>
    <dbReference type="NCBI Taxonomy" id="2802396"/>
    <lineage>
        <taxon>Bacteria</taxon>
        <taxon>Pseudomonadati</taxon>
        <taxon>Pseudomonadota</taxon>
        <taxon>Alphaproteobacteria</taxon>
        <taxon>Acetobacterales</taxon>
        <taxon>Acidocellaceae</taxon>
        <taxon>Acidisoma</taxon>
    </lineage>
</organism>
<dbReference type="EMBL" id="JAESVB010000016">
    <property type="protein sequence ID" value="MCB8877677.1"/>
    <property type="molecule type" value="Genomic_DNA"/>
</dbReference>
<gene>
    <name evidence="2" type="ORF">ASILVAE211_20960</name>
</gene>
<keyword evidence="1" id="KW-0472">Membrane</keyword>
<dbReference type="RefSeq" id="WP_227323326.1">
    <property type="nucleotide sequence ID" value="NZ_JAESVB010000016.1"/>
</dbReference>
<reference evidence="2" key="2">
    <citation type="submission" date="2021-01" db="EMBL/GenBank/DDBJ databases">
        <authorList>
            <person name="Mieszkin S."/>
            <person name="Pouder E."/>
            <person name="Alain K."/>
        </authorList>
    </citation>
    <scope>NUCLEOTIDE SEQUENCE</scope>
    <source>
        <strain evidence="2">HW T2.11</strain>
    </source>
</reference>
<keyword evidence="3" id="KW-1185">Reference proteome</keyword>
<evidence type="ECO:0000256" key="1">
    <source>
        <dbReference type="SAM" id="Phobius"/>
    </source>
</evidence>
<keyword evidence="1" id="KW-0812">Transmembrane</keyword>
<comment type="caution">
    <text evidence="2">The sequence shown here is derived from an EMBL/GenBank/DDBJ whole genome shotgun (WGS) entry which is preliminary data.</text>
</comment>
<feature type="transmembrane region" description="Helical" evidence="1">
    <location>
        <begin position="26"/>
        <end position="45"/>
    </location>
</feature>
<proteinExistence type="predicted"/>